<dbReference type="SMART" id="SM00458">
    <property type="entry name" value="RICIN"/>
    <property type="match status" value="1"/>
</dbReference>
<reference evidence="3 4" key="1">
    <citation type="submission" date="2024-09" db="EMBL/GenBank/DDBJ databases">
        <authorList>
            <person name="Sun Q."/>
            <person name="Mori K."/>
        </authorList>
    </citation>
    <scope>NUCLEOTIDE SEQUENCE [LARGE SCALE GENOMIC DNA]</scope>
    <source>
        <strain evidence="3 4">JCM 4557</strain>
    </source>
</reference>
<evidence type="ECO:0000313" key="4">
    <source>
        <dbReference type="Proteomes" id="UP001589887"/>
    </source>
</evidence>
<protein>
    <submittedName>
        <fullName evidence="3">RICIN domain-containing protein</fullName>
    </submittedName>
</protein>
<dbReference type="InterPro" id="IPR000772">
    <property type="entry name" value="Ricin_B_lectin"/>
</dbReference>
<keyword evidence="1" id="KW-0732">Signal</keyword>
<sequence length="192" mass="20967">MRRNNRTRRLLTASTALVAGGILLWPDAAIARPASPDAPAGITGNFQLVNAETGKCATVAGGVSTENNVRLVQFDCDSHPSRHWFISNNNGNGRQFINGQTRKCATVAGGVSTENNVELVQFNCDTHPSRRWFVTNGDGSSYQLVNAQTRKCMTVAGGVSTDNNVPLVQFTCDTHPSRRWILRPFTSTRFDE</sequence>
<dbReference type="Proteomes" id="UP001589887">
    <property type="component" value="Unassembled WGS sequence"/>
</dbReference>
<comment type="caution">
    <text evidence="3">The sequence shown here is derived from an EMBL/GenBank/DDBJ whole genome shotgun (WGS) entry which is preliminary data.</text>
</comment>
<dbReference type="EMBL" id="JBHMQV010000001">
    <property type="protein sequence ID" value="MFC0842575.1"/>
    <property type="molecule type" value="Genomic_DNA"/>
</dbReference>
<keyword evidence="4" id="KW-1185">Reference proteome</keyword>
<name>A0ABV6T9W4_9ACTN</name>
<proteinExistence type="predicted"/>
<feature type="domain" description="Ricin B lectin" evidence="2">
    <location>
        <begin position="43"/>
        <end position="183"/>
    </location>
</feature>
<dbReference type="PROSITE" id="PS50231">
    <property type="entry name" value="RICIN_B_LECTIN"/>
    <property type="match status" value="1"/>
</dbReference>
<evidence type="ECO:0000256" key="1">
    <source>
        <dbReference type="SAM" id="SignalP"/>
    </source>
</evidence>
<accession>A0ABV6T9W4</accession>
<dbReference type="SUPFAM" id="SSF50370">
    <property type="entry name" value="Ricin B-like lectins"/>
    <property type="match status" value="1"/>
</dbReference>
<dbReference type="RefSeq" id="WP_394316415.1">
    <property type="nucleotide sequence ID" value="NZ_JBHMQV010000001.1"/>
</dbReference>
<dbReference type="Pfam" id="PF00652">
    <property type="entry name" value="Ricin_B_lectin"/>
    <property type="match status" value="1"/>
</dbReference>
<gene>
    <name evidence="3" type="ORF">ACFH04_02345</name>
</gene>
<dbReference type="Gene3D" id="2.80.10.50">
    <property type="match status" value="1"/>
</dbReference>
<evidence type="ECO:0000259" key="2">
    <source>
        <dbReference type="SMART" id="SM00458"/>
    </source>
</evidence>
<organism evidence="3 4">
    <name type="scientific">Streptomyces noboritoensis</name>
    <dbReference type="NCBI Taxonomy" id="67337"/>
    <lineage>
        <taxon>Bacteria</taxon>
        <taxon>Bacillati</taxon>
        <taxon>Actinomycetota</taxon>
        <taxon>Actinomycetes</taxon>
        <taxon>Kitasatosporales</taxon>
        <taxon>Streptomycetaceae</taxon>
        <taxon>Streptomyces</taxon>
    </lineage>
</organism>
<feature type="chain" id="PRO_5045612542" evidence="1">
    <location>
        <begin position="32"/>
        <end position="192"/>
    </location>
</feature>
<dbReference type="InterPro" id="IPR035992">
    <property type="entry name" value="Ricin_B-like_lectins"/>
</dbReference>
<evidence type="ECO:0000313" key="3">
    <source>
        <dbReference type="EMBL" id="MFC0842575.1"/>
    </source>
</evidence>
<feature type="signal peptide" evidence="1">
    <location>
        <begin position="1"/>
        <end position="31"/>
    </location>
</feature>
<dbReference type="CDD" id="cd00161">
    <property type="entry name" value="beta-trefoil_Ricin-like"/>
    <property type="match status" value="1"/>
</dbReference>